<dbReference type="Gene3D" id="3.30.750.24">
    <property type="entry name" value="STAS domain"/>
    <property type="match status" value="1"/>
</dbReference>
<dbReference type="OrthoDB" id="2677458at2"/>
<reference evidence="3 4" key="1">
    <citation type="submission" date="2015-01" db="EMBL/GenBank/DDBJ databases">
        <title>Genome sequencing of Jeotgalibacillus soli.</title>
        <authorList>
            <person name="Goh K.M."/>
            <person name="Chan K.-G."/>
            <person name="Yaakop A.S."/>
            <person name="Ee R."/>
            <person name="Gan H.M."/>
            <person name="Chan C.S."/>
        </authorList>
    </citation>
    <scope>NUCLEOTIDE SEQUENCE [LARGE SCALE GENOMIC DNA]</scope>
    <source>
        <strain evidence="3 4">P9</strain>
    </source>
</reference>
<dbReference type="AlphaFoldDB" id="A0A0C2R6B4"/>
<dbReference type="PATRIC" id="fig|889306.3.peg.2159"/>
<sequence>MTSLTKVADYFTENKESLAVEIVENVLNRMKLEIPEWEKELAVAMYIEFFGFLGVSVHCDKDTVPEDLVEWSKKNGEREASEDGRISEILIRYPATRDVFIEFMTNIGLMYDLSLEEHAILIKRINTMLDISLTETLLAYERKSDQIMEETKREMDELSAPVVPIRDGVAVLPLIGTIDYSRAAYLLDKVVPRIAEMELNYLIVDFSGILTIDIEIVQYLYNIESVLRLLGINTIVTGLRPDLAQTVVLAGIDMTVIQTFGHVKQALESIE</sequence>
<name>A0A0C2R6B4_9BACL</name>
<dbReference type="Pfam" id="PF01740">
    <property type="entry name" value="STAS"/>
    <property type="match status" value="1"/>
</dbReference>
<evidence type="ECO:0000256" key="1">
    <source>
        <dbReference type="ARBA" id="ARBA00022553"/>
    </source>
</evidence>
<keyword evidence="1" id="KW-0597">Phosphoprotein</keyword>
<dbReference type="PROSITE" id="PS50801">
    <property type="entry name" value="STAS"/>
    <property type="match status" value="1"/>
</dbReference>
<gene>
    <name evidence="3" type="ORF">KP78_21440</name>
</gene>
<dbReference type="InterPro" id="IPR036513">
    <property type="entry name" value="STAS_dom_sf"/>
</dbReference>
<feature type="domain" description="STAS" evidence="2">
    <location>
        <begin position="159"/>
        <end position="270"/>
    </location>
</feature>
<accession>A0A0C2R6B4</accession>
<keyword evidence="4" id="KW-1185">Reference proteome</keyword>
<evidence type="ECO:0000313" key="3">
    <source>
        <dbReference type="EMBL" id="KIL45795.1"/>
    </source>
</evidence>
<evidence type="ECO:0000259" key="2">
    <source>
        <dbReference type="PROSITE" id="PS50801"/>
    </source>
</evidence>
<comment type="caution">
    <text evidence="3">The sequence shown here is derived from an EMBL/GenBank/DDBJ whole genome shotgun (WGS) entry which is preliminary data.</text>
</comment>
<dbReference type="EMBL" id="JXRP01000017">
    <property type="protein sequence ID" value="KIL45795.1"/>
    <property type="molecule type" value="Genomic_DNA"/>
</dbReference>
<protein>
    <recommendedName>
        <fullName evidence="2">STAS domain-containing protein</fullName>
    </recommendedName>
</protein>
<dbReference type="CDD" id="cd07041">
    <property type="entry name" value="STAS_RsbR_RsbS_like"/>
    <property type="match status" value="1"/>
</dbReference>
<dbReference type="InterPro" id="IPR051932">
    <property type="entry name" value="Bact_StressResp_Reg"/>
</dbReference>
<organism evidence="3 4">
    <name type="scientific">Jeotgalibacillus soli</name>
    <dbReference type="NCBI Taxonomy" id="889306"/>
    <lineage>
        <taxon>Bacteria</taxon>
        <taxon>Bacillati</taxon>
        <taxon>Bacillota</taxon>
        <taxon>Bacilli</taxon>
        <taxon>Bacillales</taxon>
        <taxon>Caryophanaceae</taxon>
        <taxon>Jeotgalibacillus</taxon>
    </lineage>
</organism>
<proteinExistence type="predicted"/>
<evidence type="ECO:0000313" key="4">
    <source>
        <dbReference type="Proteomes" id="UP000031938"/>
    </source>
</evidence>
<dbReference type="InterPro" id="IPR002645">
    <property type="entry name" value="STAS_dom"/>
</dbReference>
<dbReference type="RefSeq" id="WP_041088545.1">
    <property type="nucleotide sequence ID" value="NZ_JXRP01000017.1"/>
</dbReference>
<dbReference type="Proteomes" id="UP000031938">
    <property type="component" value="Unassembled WGS sequence"/>
</dbReference>
<dbReference type="PANTHER" id="PTHR33745">
    <property type="entry name" value="RSBT ANTAGONIST PROTEIN RSBS-RELATED"/>
    <property type="match status" value="1"/>
</dbReference>
<dbReference type="PANTHER" id="PTHR33745:SF3">
    <property type="entry name" value="RSBT CO-ANTAGONIST PROTEIN RSBRC"/>
    <property type="match status" value="1"/>
</dbReference>
<dbReference type="SUPFAM" id="SSF52091">
    <property type="entry name" value="SpoIIaa-like"/>
    <property type="match status" value="1"/>
</dbReference>
<dbReference type="STRING" id="889306.KP78_21440"/>